<dbReference type="Proteomes" id="UP000231581">
    <property type="component" value="Unassembled WGS sequence"/>
</dbReference>
<dbReference type="AlphaFoldDB" id="A0A2H0BT81"/>
<gene>
    <name evidence="1" type="ORF">COX00_00755</name>
</gene>
<reference evidence="1 2" key="1">
    <citation type="submission" date="2017-09" db="EMBL/GenBank/DDBJ databases">
        <title>Depth-based differentiation of microbial function through sediment-hosted aquifers and enrichment of novel symbionts in the deep terrestrial subsurface.</title>
        <authorList>
            <person name="Probst A.J."/>
            <person name="Ladd B."/>
            <person name="Jarett J.K."/>
            <person name="Geller-Mcgrath D.E."/>
            <person name="Sieber C.M."/>
            <person name="Emerson J.B."/>
            <person name="Anantharaman K."/>
            <person name="Thomas B.C."/>
            <person name="Malmstrom R."/>
            <person name="Stieglmeier M."/>
            <person name="Klingl A."/>
            <person name="Woyke T."/>
            <person name="Ryan C.M."/>
            <person name="Banfield J.F."/>
        </authorList>
    </citation>
    <scope>NUCLEOTIDE SEQUENCE [LARGE SCALE GENOMIC DNA]</scope>
    <source>
        <strain evidence="1">CG22_combo_CG10-13_8_21_14_all_47_17</strain>
    </source>
</reference>
<dbReference type="EMBL" id="PCSZ01000019">
    <property type="protein sequence ID" value="PIP60895.1"/>
    <property type="molecule type" value="Genomic_DNA"/>
</dbReference>
<evidence type="ECO:0000313" key="1">
    <source>
        <dbReference type="EMBL" id="PIP60895.1"/>
    </source>
</evidence>
<sequence length="118" mass="11622">MEGFFAPPLSDSSPEKISSGSLVFFIECAAAGVGGIVEICGSCARGGAGGGTGFGIGGAKGSAAGAGVGGGGVGVAPTEGVLSSKGRLDGGFAIYLLYTMEYNLNFYTYPNQEDHILS</sequence>
<accession>A0A2H0BT81</accession>
<name>A0A2H0BT81_9BACT</name>
<protein>
    <submittedName>
        <fullName evidence="1">Uncharacterized protein</fullName>
    </submittedName>
</protein>
<comment type="caution">
    <text evidence="1">The sequence shown here is derived from an EMBL/GenBank/DDBJ whole genome shotgun (WGS) entry which is preliminary data.</text>
</comment>
<evidence type="ECO:0000313" key="2">
    <source>
        <dbReference type="Proteomes" id="UP000231581"/>
    </source>
</evidence>
<organism evidence="1 2">
    <name type="scientific">Candidatus Uhrbacteria bacterium CG22_combo_CG10-13_8_21_14_all_47_17</name>
    <dbReference type="NCBI Taxonomy" id="1975041"/>
    <lineage>
        <taxon>Bacteria</taxon>
        <taxon>Candidatus Uhriibacteriota</taxon>
    </lineage>
</organism>
<proteinExistence type="predicted"/>